<keyword evidence="1" id="KW-0812">Transmembrane</keyword>
<dbReference type="Gene3D" id="3.40.50.360">
    <property type="match status" value="1"/>
</dbReference>
<keyword evidence="1" id="KW-1133">Transmembrane helix</keyword>
<name>A0ABN6PWC4_9BURK</name>
<dbReference type="InterPro" id="IPR029039">
    <property type="entry name" value="Flavoprotein-like_sf"/>
</dbReference>
<keyword evidence="1" id="KW-0472">Membrane</keyword>
<dbReference type="EMBL" id="AP025730">
    <property type="protein sequence ID" value="BDI07451.1"/>
    <property type="molecule type" value="Genomic_DNA"/>
</dbReference>
<feature type="transmembrane region" description="Helical" evidence="1">
    <location>
        <begin position="272"/>
        <end position="297"/>
    </location>
</feature>
<dbReference type="Proteomes" id="UP001057498">
    <property type="component" value="Chromosome"/>
</dbReference>
<evidence type="ECO:0000313" key="2">
    <source>
        <dbReference type="EMBL" id="BDI07451.1"/>
    </source>
</evidence>
<accession>A0ABN6PWC4</accession>
<evidence type="ECO:0000256" key="1">
    <source>
        <dbReference type="SAM" id="Phobius"/>
    </source>
</evidence>
<protein>
    <submittedName>
        <fullName evidence="2">Dialkylrecorsinol condensing protein DarA</fullName>
    </submittedName>
</protein>
<organism evidence="2 3">
    <name type="scientific">Sphaerotilus microaerophilus</name>
    <dbReference type="NCBI Taxonomy" id="2914710"/>
    <lineage>
        <taxon>Bacteria</taxon>
        <taxon>Pseudomonadati</taxon>
        <taxon>Pseudomonadota</taxon>
        <taxon>Betaproteobacteria</taxon>
        <taxon>Burkholderiales</taxon>
        <taxon>Sphaerotilaceae</taxon>
        <taxon>Sphaerotilus</taxon>
    </lineage>
</organism>
<reference evidence="2" key="1">
    <citation type="submission" date="2022-04" db="EMBL/GenBank/DDBJ databases">
        <title>Whole genome sequence of Sphaerotilus sp. FB-5.</title>
        <authorList>
            <person name="Takeda M."/>
            <person name="Narihara S."/>
            <person name="Akimoto M."/>
            <person name="Akimoto R."/>
            <person name="Nishiyashiki S."/>
            <person name="Murakami T."/>
        </authorList>
    </citation>
    <scope>NUCLEOTIDE SEQUENCE</scope>
    <source>
        <strain evidence="2">FB-5</strain>
    </source>
</reference>
<sequence>MQAGAHAHPTTPTRKRVLVPLYSQSGQLGAVVEQILAPLRESGDIEVHVEPLQPRPAYPFPWGVLRFFDTFPEAALMQPQPLAPLGLRGDEAFDLVILPYQVWFLAPSLPVTSLLRLPLARQLLAGRPVVTVVVCRNMWLMAQEKMKGLLADVGARLIDHVALTDRGPLAATFITTPLWMFTGRRTGWFGLPPAGVPEADIRAARRFGLALRDALKRDAERGTVPLLAGLGAATADPTLLSSERAGTRSFFIWGRLIRRLGPPGALARQPVVALYVVFLVALILTVVPLSAVVQFLLRPWLNTRLERLKTAFEAPSGSGTERIAQYES</sequence>
<gene>
    <name evidence="2" type="primary">darA</name>
    <name evidence="2" type="ORF">CATMQ487_44210</name>
</gene>
<keyword evidence="3" id="KW-1185">Reference proteome</keyword>
<evidence type="ECO:0000313" key="3">
    <source>
        <dbReference type="Proteomes" id="UP001057498"/>
    </source>
</evidence>
<proteinExistence type="predicted"/>